<feature type="region of interest" description="Disordered" evidence="1">
    <location>
        <begin position="80"/>
        <end position="105"/>
    </location>
</feature>
<organism evidence="2 3">
    <name type="scientific">Durusdinium trenchii</name>
    <dbReference type="NCBI Taxonomy" id="1381693"/>
    <lineage>
        <taxon>Eukaryota</taxon>
        <taxon>Sar</taxon>
        <taxon>Alveolata</taxon>
        <taxon>Dinophyceae</taxon>
        <taxon>Suessiales</taxon>
        <taxon>Symbiodiniaceae</taxon>
        <taxon>Durusdinium</taxon>
    </lineage>
</organism>
<protein>
    <submittedName>
        <fullName evidence="2">Uncharacterized protein</fullName>
    </submittedName>
</protein>
<evidence type="ECO:0000313" key="3">
    <source>
        <dbReference type="Proteomes" id="UP001642464"/>
    </source>
</evidence>
<evidence type="ECO:0000313" key="2">
    <source>
        <dbReference type="EMBL" id="CAK9005494.1"/>
    </source>
</evidence>
<comment type="caution">
    <text evidence="2">The sequence shown here is derived from an EMBL/GenBank/DDBJ whole genome shotgun (WGS) entry which is preliminary data.</text>
</comment>
<evidence type="ECO:0000256" key="1">
    <source>
        <dbReference type="SAM" id="MobiDB-lite"/>
    </source>
</evidence>
<keyword evidence="3" id="KW-1185">Reference proteome</keyword>
<proteinExistence type="predicted"/>
<sequence length="425" mass="47663">MVKGKGKSGGKSKGSYGGYKVRTSFLKRDSPVAWRDSKGKGKGGGRLGDFMVRFWAQKFRLVLPRTVKGSFQKEHRLLKPTRRDEATTRCPPFRKSSRKGDNGGKWIWVESETPRQRKGKRRAAALTSEFWTKKVEEESRKELGESAYPGTLDYGVIQRYNVKQGWGLIKPDNLSALPAQVKKKIAEAEAKVEESGKEPDVNHTDGFKLTGETSVTFRVYLDDKGAGAMDVSMAWGVLEALPLDHRGALQVSAPFCHDFFEDRGRTERAPHLLPFLKSQILEKGKATRIEVEGCDVRPQEFWWSAWEKWTEHEFAGRIQLHLQQQDLVQSAQRPAGLILAAHPEVTNGGPWLPILRHVLASRAKGGRCVFATFYRQEAEACVQICRMEKVQAEIRENPRLGGVSRDGLAGPRGPKPPVPAVSIFF</sequence>
<dbReference type="Proteomes" id="UP001642464">
    <property type="component" value="Unassembled WGS sequence"/>
</dbReference>
<name>A0ABP0ITU1_9DINO</name>
<accession>A0ABP0ITU1</accession>
<reference evidence="2 3" key="1">
    <citation type="submission" date="2024-02" db="EMBL/GenBank/DDBJ databases">
        <authorList>
            <person name="Chen Y."/>
            <person name="Shah S."/>
            <person name="Dougan E. K."/>
            <person name="Thang M."/>
            <person name="Chan C."/>
        </authorList>
    </citation>
    <scope>NUCLEOTIDE SEQUENCE [LARGE SCALE GENOMIC DNA]</scope>
</reference>
<dbReference type="EMBL" id="CAXAMM010004958">
    <property type="protein sequence ID" value="CAK9005494.1"/>
    <property type="molecule type" value="Genomic_DNA"/>
</dbReference>
<gene>
    <name evidence="2" type="ORF">SCF082_LOCUS8621</name>
</gene>